<comment type="cofactor">
    <cofactor evidence="1">
        <name>Mg(2+)</name>
        <dbReference type="ChEBI" id="CHEBI:18420"/>
    </cofactor>
</comment>
<dbReference type="GO" id="GO:0044281">
    <property type="term" value="P:small molecule metabolic process"/>
    <property type="evidence" value="ECO:0007669"/>
    <property type="project" value="UniProtKB-ARBA"/>
</dbReference>
<dbReference type="InterPro" id="IPR036412">
    <property type="entry name" value="HAD-like_sf"/>
</dbReference>
<gene>
    <name evidence="4" type="ORF">U27_00359</name>
</gene>
<dbReference type="Proteomes" id="UP000030661">
    <property type="component" value="Unassembled WGS sequence"/>
</dbReference>
<dbReference type="STRING" id="1499967.U27_00359"/>
<dbReference type="GO" id="GO:0016787">
    <property type="term" value="F:hydrolase activity"/>
    <property type="evidence" value="ECO:0007669"/>
    <property type="project" value="UniProtKB-KW"/>
</dbReference>
<dbReference type="SUPFAM" id="SSF56784">
    <property type="entry name" value="HAD-like"/>
    <property type="match status" value="1"/>
</dbReference>
<dbReference type="PRINTS" id="PR00413">
    <property type="entry name" value="HADHALOGNASE"/>
</dbReference>
<dbReference type="SFLD" id="SFLDS00003">
    <property type="entry name" value="Haloacid_Dehalogenase"/>
    <property type="match status" value="1"/>
</dbReference>
<keyword evidence="5" id="KW-1185">Reference proteome</keyword>
<dbReference type="HOGENOM" id="CLU_045011_8_0_0"/>
<dbReference type="Pfam" id="PF00702">
    <property type="entry name" value="Hydrolase"/>
    <property type="match status" value="1"/>
</dbReference>
<dbReference type="AlphaFoldDB" id="A0A081C7A7"/>
<reference evidence="4" key="1">
    <citation type="journal article" date="2015" name="PeerJ">
        <title>First genomic representation of candidate bacterial phylum KSB3 points to enhanced environmental sensing as a trigger of wastewater bulking.</title>
        <authorList>
            <person name="Sekiguchi Y."/>
            <person name="Ohashi A."/>
            <person name="Parks D.H."/>
            <person name="Yamauchi T."/>
            <person name="Tyson G.W."/>
            <person name="Hugenholtz P."/>
        </authorList>
    </citation>
    <scope>NUCLEOTIDE SEQUENCE [LARGE SCALE GENOMIC DNA]</scope>
</reference>
<dbReference type="SFLD" id="SFLDG01129">
    <property type="entry name" value="C1.5:_HAD__Beta-PGM__Phosphata"/>
    <property type="match status" value="1"/>
</dbReference>
<sequence length="247" mass="27580">MKICGVIFDLGFTLMDIRGTWPEITAMCARNLMAFLAQQNIGFDPETFVAAFLRHRNAALAQSTQALRQVTAEDAMRLTFAEMGAPNPSQEFLEKTLDAFFAHEDSCWFAYPEAIPVLKTLTEKGLRVGMFSNASDDRQIQRLVARFGFDQWLAPALNSAQTGIRKPDPQAFDQILAAWEIPPEAVVMVGDSLDADILGAQNAGMHQIWLNTGQRVRIDGTFDNATAIVPEHEIHHLRELPAYLERC</sequence>
<dbReference type="Gene3D" id="3.40.50.1000">
    <property type="entry name" value="HAD superfamily/HAD-like"/>
    <property type="match status" value="1"/>
</dbReference>
<evidence type="ECO:0000313" key="5">
    <source>
        <dbReference type="Proteomes" id="UP000030661"/>
    </source>
</evidence>
<evidence type="ECO:0000313" key="4">
    <source>
        <dbReference type="EMBL" id="GAK60462.1"/>
    </source>
</evidence>
<organism evidence="4">
    <name type="scientific">Vecturithrix granuli</name>
    <dbReference type="NCBI Taxonomy" id="1499967"/>
    <lineage>
        <taxon>Bacteria</taxon>
        <taxon>Candidatus Moduliflexota</taxon>
        <taxon>Candidatus Vecturitrichia</taxon>
        <taxon>Candidatus Vecturitrichales</taxon>
        <taxon>Candidatus Vecturitrichaceae</taxon>
        <taxon>Candidatus Vecturithrix</taxon>
    </lineage>
</organism>
<dbReference type="EMBL" id="DF820473">
    <property type="protein sequence ID" value="GAK60462.1"/>
    <property type="molecule type" value="Genomic_DNA"/>
</dbReference>
<name>A0A081C7A7_VECG1</name>
<keyword evidence="2" id="KW-0378">Hydrolase</keyword>
<protein>
    <submittedName>
        <fullName evidence="4">Haloacid dehalogenase, IA family protein</fullName>
    </submittedName>
</protein>
<dbReference type="Gene3D" id="1.20.120.1600">
    <property type="match status" value="1"/>
</dbReference>
<evidence type="ECO:0000256" key="2">
    <source>
        <dbReference type="ARBA" id="ARBA00022801"/>
    </source>
</evidence>
<evidence type="ECO:0000256" key="3">
    <source>
        <dbReference type="ARBA" id="ARBA00022842"/>
    </source>
</evidence>
<proteinExistence type="predicted"/>
<dbReference type="InterPro" id="IPR051400">
    <property type="entry name" value="HAD-like_hydrolase"/>
</dbReference>
<dbReference type="PANTHER" id="PTHR46470">
    <property type="entry name" value="N-ACYLNEURAMINATE-9-PHOSPHATASE"/>
    <property type="match status" value="1"/>
</dbReference>
<accession>A0A081C7A7</accession>
<dbReference type="InterPro" id="IPR006439">
    <property type="entry name" value="HAD-SF_hydro_IA"/>
</dbReference>
<keyword evidence="3" id="KW-0460">Magnesium</keyword>
<dbReference type="InterPro" id="IPR006549">
    <property type="entry name" value="HAD-SF_hydro_IIIA"/>
</dbReference>
<dbReference type="InterPro" id="IPR023214">
    <property type="entry name" value="HAD_sf"/>
</dbReference>
<dbReference type="eggNOG" id="COG1011">
    <property type="taxonomic scope" value="Bacteria"/>
</dbReference>
<dbReference type="PANTHER" id="PTHR46470:SF4">
    <property type="entry name" value="5-AMINO-6-(5-PHOSPHO-D-RIBITYLAMINO)URACIL PHOSPHATASE YIGB"/>
    <property type="match status" value="1"/>
</dbReference>
<evidence type="ECO:0000256" key="1">
    <source>
        <dbReference type="ARBA" id="ARBA00001946"/>
    </source>
</evidence>
<dbReference type="NCBIfam" id="TIGR01549">
    <property type="entry name" value="HAD-SF-IA-v1"/>
    <property type="match status" value="1"/>
</dbReference>
<dbReference type="NCBIfam" id="TIGR01662">
    <property type="entry name" value="HAD-SF-IIIA"/>
    <property type="match status" value="1"/>
</dbReference>